<evidence type="ECO:0000256" key="2">
    <source>
        <dbReference type="ARBA" id="ARBA00023125"/>
    </source>
</evidence>
<dbReference type="CDD" id="cd17535">
    <property type="entry name" value="REC_NarL-like"/>
    <property type="match status" value="1"/>
</dbReference>
<dbReference type="InterPro" id="IPR016032">
    <property type="entry name" value="Sig_transdc_resp-reg_C-effctor"/>
</dbReference>
<name>A0ABS7Q0Q7_9SPHN</name>
<dbReference type="SUPFAM" id="SSF52172">
    <property type="entry name" value="CheY-like"/>
    <property type="match status" value="1"/>
</dbReference>
<dbReference type="EMBL" id="JAINVV010000019">
    <property type="protein sequence ID" value="MBY8826485.1"/>
    <property type="molecule type" value="Genomic_DNA"/>
</dbReference>
<dbReference type="PROSITE" id="PS50043">
    <property type="entry name" value="HTH_LUXR_2"/>
    <property type="match status" value="1"/>
</dbReference>
<organism evidence="6 7">
    <name type="scientific">Sphingomonas colocasiae</name>
    <dbReference type="NCBI Taxonomy" id="1848973"/>
    <lineage>
        <taxon>Bacteria</taxon>
        <taxon>Pseudomonadati</taxon>
        <taxon>Pseudomonadota</taxon>
        <taxon>Alphaproteobacteria</taxon>
        <taxon>Sphingomonadales</taxon>
        <taxon>Sphingomonadaceae</taxon>
        <taxon>Sphingomonas</taxon>
    </lineage>
</organism>
<dbReference type="Pfam" id="PF00196">
    <property type="entry name" value="GerE"/>
    <property type="match status" value="1"/>
</dbReference>
<dbReference type="Proteomes" id="UP000706039">
    <property type="component" value="Unassembled WGS sequence"/>
</dbReference>
<dbReference type="Pfam" id="PF00072">
    <property type="entry name" value="Response_reg"/>
    <property type="match status" value="1"/>
</dbReference>
<accession>A0ABS7Q0Q7</accession>
<keyword evidence="7" id="KW-1185">Reference proteome</keyword>
<evidence type="ECO:0000256" key="3">
    <source>
        <dbReference type="PROSITE-ProRule" id="PRU00169"/>
    </source>
</evidence>
<feature type="modified residue" description="4-aspartylphosphate" evidence="3">
    <location>
        <position position="54"/>
    </location>
</feature>
<evidence type="ECO:0000313" key="6">
    <source>
        <dbReference type="EMBL" id="MBY8826485.1"/>
    </source>
</evidence>
<evidence type="ECO:0000313" key="7">
    <source>
        <dbReference type="Proteomes" id="UP000706039"/>
    </source>
</evidence>
<evidence type="ECO:0000259" key="4">
    <source>
        <dbReference type="PROSITE" id="PS50043"/>
    </source>
</evidence>
<sequence>MMARVLIADDHPIFLDGLAHFLKSHQHEVICCSRTAKDAILKVESEAPDVLVLDVTMKDGGGLAILTAVREAQNPVPAIFLTVGIAPEKTVEALKLGVNGIVLKEGDPFELLNCIDIVLRGETWIDPRVSEKALLYSVVSGGKSAKDGALTEREREITNLIRRGLRNREIAQRCGLTEGTVKVHLHSIFQKLGVKSRAELIVNTMD</sequence>
<gene>
    <name evidence="6" type="ORF">K7G82_29555</name>
</gene>
<reference evidence="6 7" key="1">
    <citation type="submission" date="2021-08" db="EMBL/GenBank/DDBJ databases">
        <authorList>
            <person name="Tuo L."/>
        </authorList>
    </citation>
    <scope>NUCLEOTIDE SEQUENCE [LARGE SCALE GENOMIC DNA]</scope>
    <source>
        <strain evidence="6 7">JCM 31229</strain>
    </source>
</reference>
<comment type="caution">
    <text evidence="6">The sequence shown here is derived from an EMBL/GenBank/DDBJ whole genome shotgun (WGS) entry which is preliminary data.</text>
</comment>
<dbReference type="InterPro" id="IPR039420">
    <property type="entry name" value="WalR-like"/>
</dbReference>
<dbReference type="InterPro" id="IPR001789">
    <property type="entry name" value="Sig_transdc_resp-reg_receiver"/>
</dbReference>
<evidence type="ECO:0000259" key="5">
    <source>
        <dbReference type="PROSITE" id="PS50110"/>
    </source>
</evidence>
<dbReference type="InterPro" id="IPR000792">
    <property type="entry name" value="Tscrpt_reg_LuxR_C"/>
</dbReference>
<feature type="domain" description="Response regulatory" evidence="5">
    <location>
        <begin position="4"/>
        <end position="119"/>
    </location>
</feature>
<feature type="domain" description="HTH luxR-type" evidence="4">
    <location>
        <begin position="143"/>
        <end position="206"/>
    </location>
</feature>
<dbReference type="SMART" id="SM00421">
    <property type="entry name" value="HTH_LUXR"/>
    <property type="match status" value="1"/>
</dbReference>
<dbReference type="PROSITE" id="PS00622">
    <property type="entry name" value="HTH_LUXR_1"/>
    <property type="match status" value="1"/>
</dbReference>
<dbReference type="CDD" id="cd06170">
    <property type="entry name" value="LuxR_C_like"/>
    <property type="match status" value="1"/>
</dbReference>
<dbReference type="InterPro" id="IPR058245">
    <property type="entry name" value="NreC/VraR/RcsB-like_REC"/>
</dbReference>
<dbReference type="PANTHER" id="PTHR43214:SF38">
    <property type="entry name" value="NITRATE_NITRITE RESPONSE REGULATOR PROTEIN NARL"/>
    <property type="match status" value="1"/>
</dbReference>
<keyword evidence="1 3" id="KW-0597">Phosphoprotein</keyword>
<dbReference type="SMART" id="SM00448">
    <property type="entry name" value="REC"/>
    <property type="match status" value="1"/>
</dbReference>
<dbReference type="PRINTS" id="PR00038">
    <property type="entry name" value="HTHLUXR"/>
</dbReference>
<proteinExistence type="predicted"/>
<dbReference type="PROSITE" id="PS50110">
    <property type="entry name" value="RESPONSE_REGULATORY"/>
    <property type="match status" value="1"/>
</dbReference>
<dbReference type="SUPFAM" id="SSF46894">
    <property type="entry name" value="C-terminal effector domain of the bipartite response regulators"/>
    <property type="match status" value="1"/>
</dbReference>
<dbReference type="InterPro" id="IPR011006">
    <property type="entry name" value="CheY-like_superfamily"/>
</dbReference>
<dbReference type="Gene3D" id="3.40.50.2300">
    <property type="match status" value="1"/>
</dbReference>
<evidence type="ECO:0000256" key="1">
    <source>
        <dbReference type="ARBA" id="ARBA00022553"/>
    </source>
</evidence>
<protein>
    <submittedName>
        <fullName evidence="6">Response regulator transcription factor</fullName>
    </submittedName>
</protein>
<dbReference type="PANTHER" id="PTHR43214">
    <property type="entry name" value="TWO-COMPONENT RESPONSE REGULATOR"/>
    <property type="match status" value="1"/>
</dbReference>
<keyword evidence="2" id="KW-0238">DNA-binding</keyword>